<dbReference type="AlphaFoldDB" id="A0A7M7MZX8"/>
<keyword evidence="2 6" id="KW-1133">Transmembrane helix</keyword>
<feature type="compositionally biased region" description="Basic and acidic residues" evidence="5">
    <location>
        <begin position="26"/>
        <end position="35"/>
    </location>
</feature>
<dbReference type="Pfam" id="PF07690">
    <property type="entry name" value="MFS_1"/>
    <property type="match status" value="1"/>
</dbReference>
<dbReference type="GO" id="GO:0022857">
    <property type="term" value="F:transmembrane transporter activity"/>
    <property type="evidence" value="ECO:0007669"/>
    <property type="project" value="InterPro"/>
</dbReference>
<dbReference type="Proteomes" id="UP000007110">
    <property type="component" value="Unassembled WGS sequence"/>
</dbReference>
<evidence type="ECO:0000256" key="5">
    <source>
        <dbReference type="SAM" id="MobiDB-lite"/>
    </source>
</evidence>
<reference evidence="8" key="1">
    <citation type="submission" date="2015-02" db="EMBL/GenBank/DDBJ databases">
        <title>Genome sequencing for Strongylocentrotus purpuratus.</title>
        <authorList>
            <person name="Murali S."/>
            <person name="Liu Y."/>
            <person name="Vee V."/>
            <person name="English A."/>
            <person name="Wang M."/>
            <person name="Skinner E."/>
            <person name="Han Y."/>
            <person name="Muzny D.M."/>
            <person name="Worley K.C."/>
            <person name="Gibbs R.A."/>
        </authorList>
    </citation>
    <scope>NUCLEOTIDE SEQUENCE</scope>
</reference>
<dbReference type="FunCoup" id="A0A7M7MZX8">
    <property type="interactions" value="11"/>
</dbReference>
<evidence type="ECO:0000313" key="8">
    <source>
        <dbReference type="Proteomes" id="UP000007110"/>
    </source>
</evidence>
<evidence type="ECO:0000313" key="7">
    <source>
        <dbReference type="EnsemblMetazoa" id="XP_030828673"/>
    </source>
</evidence>
<dbReference type="KEGG" id="spu:100888148"/>
<evidence type="ECO:0000256" key="1">
    <source>
        <dbReference type="ARBA" id="ARBA00022692"/>
    </source>
</evidence>
<feature type="transmembrane region" description="Helical" evidence="6">
    <location>
        <begin position="407"/>
        <end position="428"/>
    </location>
</feature>
<dbReference type="PANTHER" id="PTHR23121:SF10">
    <property type="entry name" value="MAJOR FACILITATOR SUPERFAMILY DOMAIN-CONTAINING PROTEIN 4A"/>
    <property type="match status" value="1"/>
</dbReference>
<reference evidence="7" key="2">
    <citation type="submission" date="2021-01" db="UniProtKB">
        <authorList>
            <consortium name="EnsemblMetazoa"/>
        </authorList>
    </citation>
    <scope>IDENTIFICATION</scope>
</reference>
<keyword evidence="1 6" id="KW-0812">Transmembrane</keyword>
<feature type="compositionally biased region" description="Polar residues" evidence="5">
    <location>
        <begin position="1"/>
        <end position="18"/>
    </location>
</feature>
<dbReference type="SUPFAM" id="SSF103473">
    <property type="entry name" value="MFS general substrate transporter"/>
    <property type="match status" value="1"/>
</dbReference>
<dbReference type="InterPro" id="IPR036259">
    <property type="entry name" value="MFS_trans_sf"/>
</dbReference>
<dbReference type="PANTHER" id="PTHR23121">
    <property type="entry name" value="SODIUM-DEPENDENT GLUCOSE TRANSPORTER 1"/>
    <property type="match status" value="1"/>
</dbReference>
<feature type="transmembrane region" description="Helical" evidence="6">
    <location>
        <begin position="87"/>
        <end position="107"/>
    </location>
</feature>
<evidence type="ECO:0000256" key="2">
    <source>
        <dbReference type="ARBA" id="ARBA00022989"/>
    </source>
</evidence>
<dbReference type="Gene3D" id="1.20.1250.20">
    <property type="entry name" value="MFS general substrate transporter like domains"/>
    <property type="match status" value="2"/>
</dbReference>
<feature type="transmembrane region" description="Helical" evidence="6">
    <location>
        <begin position="172"/>
        <end position="191"/>
    </location>
</feature>
<feature type="transmembrane region" description="Helical" evidence="6">
    <location>
        <begin position="312"/>
        <end position="333"/>
    </location>
</feature>
<feature type="transmembrane region" description="Helical" evidence="6">
    <location>
        <begin position="379"/>
        <end position="401"/>
    </location>
</feature>
<feature type="transmembrane region" description="Helical" evidence="6">
    <location>
        <begin position="440"/>
        <end position="465"/>
    </location>
</feature>
<dbReference type="EnsemblMetazoa" id="XM_030972813">
    <property type="protein sequence ID" value="XP_030828673"/>
    <property type="gene ID" value="LOC100888148"/>
</dbReference>
<dbReference type="GeneID" id="100888148"/>
<dbReference type="CTD" id="213006"/>
<name>A0A7M7MZX8_STRPU</name>
<dbReference type="InterPro" id="IPR011701">
    <property type="entry name" value="MFS"/>
</dbReference>
<dbReference type="OrthoDB" id="413079at2759"/>
<dbReference type="FunFam" id="1.20.1250.20:FF:000508">
    <property type="entry name" value="Sodium-dependent glucose transporter 1"/>
    <property type="match status" value="1"/>
</dbReference>
<accession>A0A7M7MZX8</accession>
<feature type="transmembrane region" description="Helical" evidence="6">
    <location>
        <begin position="239"/>
        <end position="260"/>
    </location>
</feature>
<dbReference type="FunFam" id="1.20.1250.20:FF:000459">
    <property type="entry name" value="Major facilitator superfamily domain containing 4A"/>
    <property type="match status" value="1"/>
</dbReference>
<proteinExistence type="predicted"/>
<organism evidence="7 8">
    <name type="scientific">Strongylocentrotus purpuratus</name>
    <name type="common">Purple sea urchin</name>
    <dbReference type="NCBI Taxonomy" id="7668"/>
    <lineage>
        <taxon>Eukaryota</taxon>
        <taxon>Metazoa</taxon>
        <taxon>Echinodermata</taxon>
        <taxon>Eleutherozoa</taxon>
        <taxon>Echinozoa</taxon>
        <taxon>Echinoidea</taxon>
        <taxon>Euechinoidea</taxon>
        <taxon>Echinacea</taxon>
        <taxon>Camarodonta</taxon>
        <taxon>Echinidea</taxon>
        <taxon>Strongylocentrotidae</taxon>
        <taxon>Strongylocentrotus</taxon>
    </lineage>
</organism>
<feature type="transmembrane region" description="Helical" evidence="6">
    <location>
        <begin position="345"/>
        <end position="367"/>
    </location>
</feature>
<feature type="transmembrane region" description="Helical" evidence="6">
    <location>
        <begin position="138"/>
        <end position="160"/>
    </location>
</feature>
<dbReference type="RefSeq" id="XP_030828673.1">
    <property type="nucleotide sequence ID" value="XM_030972813.1"/>
</dbReference>
<evidence type="ECO:0000256" key="6">
    <source>
        <dbReference type="SAM" id="Phobius"/>
    </source>
</evidence>
<keyword evidence="3 6" id="KW-0472">Membrane</keyword>
<feature type="region of interest" description="Disordered" evidence="5">
    <location>
        <begin position="554"/>
        <end position="575"/>
    </location>
</feature>
<feature type="transmembrane region" description="Helical" evidence="6">
    <location>
        <begin position="471"/>
        <end position="493"/>
    </location>
</feature>
<evidence type="ECO:0000256" key="4">
    <source>
        <dbReference type="ARBA" id="ARBA00040840"/>
    </source>
</evidence>
<feature type="transmembrane region" description="Helical" evidence="6">
    <location>
        <begin position="46"/>
        <end position="67"/>
    </location>
</feature>
<sequence length="575" mass="62630">MASIQDPNSNVERTNYQDDWSDEENERPKGENKEVKHTAKSLFQDNLLSTITYCSVFGSFGMCVALLGPTLEDLGCQTGSTLIEMSWAFLAQAFSVLIGSMAGGFLVDRYGADPLLFISNTMIGITLSLIPLCSNLPLLLADLAFMGFFMGIIDTTANVSLLKIYGKLVSPFLQALHFCYGLGAVISPLLAEPFLLNTDCTLLVTNGTASSSDDGASVTAETVTLSSLEDAQSQTNVKYAFWIMAAFQIPIVSLVLALNIRRYCCSPPSDKSFITVLNRSNYVDLDADQDIAKPESPKKNHTRCLQTDRSKIVVFTVLISFLLIIYDGLQAAYGGYIFEYAVKNIAINLSATDGAYLTSVYWGSFALGRLISIPISTFCSLSVMLMVNLIGCFVALCLELLVRDSLVVLYVGSGIFGLFLSSIYPSSIAYAEQHIRMSGLVTSCIVIGAATGEMTFPVIVGRLIFPIQPLFFLAFCAGACCLGILVFIALQIISYCTAEKAKPIPLAEGAYMWCRSCCLASRESLLFGESKYYTTLTDTNSAYKVIATKEQFRMKPSDKPSEIESDGIIQEDAPR</sequence>
<feature type="region of interest" description="Disordered" evidence="5">
    <location>
        <begin position="1"/>
        <end position="35"/>
    </location>
</feature>
<dbReference type="OMA" id="HLFNLHF"/>
<evidence type="ECO:0000256" key="3">
    <source>
        <dbReference type="ARBA" id="ARBA00023136"/>
    </source>
</evidence>
<dbReference type="InParanoid" id="A0A7M7MZX8"/>
<feature type="transmembrane region" description="Helical" evidence="6">
    <location>
        <begin position="114"/>
        <end position="132"/>
    </location>
</feature>
<protein>
    <recommendedName>
        <fullName evidence="4">Major facilitator superfamily domain-containing protein 4A</fullName>
    </recommendedName>
</protein>
<keyword evidence="8" id="KW-1185">Reference proteome</keyword>